<organism evidence="1 2">
    <name type="scientific">Streptosporangium algeriense</name>
    <dbReference type="NCBI Taxonomy" id="1682748"/>
    <lineage>
        <taxon>Bacteria</taxon>
        <taxon>Bacillati</taxon>
        <taxon>Actinomycetota</taxon>
        <taxon>Actinomycetes</taxon>
        <taxon>Streptosporangiales</taxon>
        <taxon>Streptosporangiaceae</taxon>
        <taxon>Streptosporangium</taxon>
    </lineage>
</organism>
<reference evidence="2" key="1">
    <citation type="journal article" date="2019" name="Int. J. Syst. Evol. Microbiol.">
        <title>The Global Catalogue of Microorganisms (GCM) 10K type strain sequencing project: providing services to taxonomists for standard genome sequencing and annotation.</title>
        <authorList>
            <consortium name="The Broad Institute Genomics Platform"/>
            <consortium name="The Broad Institute Genome Sequencing Center for Infectious Disease"/>
            <person name="Wu L."/>
            <person name="Ma J."/>
        </authorList>
    </citation>
    <scope>NUCLEOTIDE SEQUENCE [LARGE SCALE GENOMIC DNA]</scope>
    <source>
        <strain evidence="2">CCUG 62974</strain>
    </source>
</reference>
<keyword evidence="2" id="KW-1185">Reference proteome</keyword>
<dbReference type="EMBL" id="JBHTHX010000880">
    <property type="protein sequence ID" value="MFD0887290.1"/>
    <property type="molecule type" value="Genomic_DNA"/>
</dbReference>
<dbReference type="Proteomes" id="UP001597024">
    <property type="component" value="Unassembled WGS sequence"/>
</dbReference>
<protein>
    <submittedName>
        <fullName evidence="1">Uncharacterized protein</fullName>
    </submittedName>
</protein>
<accession>A0ABW3DTU8</accession>
<gene>
    <name evidence="1" type="ORF">ACFQ08_22330</name>
</gene>
<evidence type="ECO:0000313" key="1">
    <source>
        <dbReference type="EMBL" id="MFD0887290.1"/>
    </source>
</evidence>
<evidence type="ECO:0000313" key="2">
    <source>
        <dbReference type="Proteomes" id="UP001597024"/>
    </source>
</evidence>
<name>A0ABW3DTU8_9ACTN</name>
<comment type="caution">
    <text evidence="1">The sequence shown here is derived from an EMBL/GenBank/DDBJ whole genome shotgun (WGS) entry which is preliminary data.</text>
</comment>
<sequence length="122" mass="13290">MSPTSARAVTGTADDCGRELGEWIDGGHAVYRGRLRAEFGDETVEAVVSFRGDRVELILDGRSSGLRRHRFSPDRPGISWTTFGFSALLDRPACERDGVGEAGLVLRAQGLGHLRGQVHRVE</sequence>
<proteinExistence type="predicted"/>